<dbReference type="Proteomes" id="UP000326565">
    <property type="component" value="Unassembled WGS sequence"/>
</dbReference>
<evidence type="ECO:0000313" key="2">
    <source>
        <dbReference type="Proteomes" id="UP000326565"/>
    </source>
</evidence>
<proteinExistence type="predicted"/>
<dbReference type="EMBL" id="ML732350">
    <property type="protein sequence ID" value="KAB8069237.1"/>
    <property type="molecule type" value="Genomic_DNA"/>
</dbReference>
<dbReference type="AlphaFoldDB" id="A0A5N5WNG2"/>
<reference evidence="1 2" key="1">
    <citation type="submission" date="2019-04" db="EMBL/GenBank/DDBJ databases">
        <title>Friends and foes A comparative genomics study of 23 Aspergillus species from section Flavi.</title>
        <authorList>
            <consortium name="DOE Joint Genome Institute"/>
            <person name="Kjaerbolling I."/>
            <person name="Vesth T."/>
            <person name="Frisvad J.C."/>
            <person name="Nybo J.L."/>
            <person name="Theobald S."/>
            <person name="Kildgaard S."/>
            <person name="Isbrandt T."/>
            <person name="Kuo A."/>
            <person name="Sato A."/>
            <person name="Lyhne E.K."/>
            <person name="Kogle M.E."/>
            <person name="Wiebenga A."/>
            <person name="Kun R.S."/>
            <person name="Lubbers R.J."/>
            <person name="Makela M.R."/>
            <person name="Barry K."/>
            <person name="Chovatia M."/>
            <person name="Clum A."/>
            <person name="Daum C."/>
            <person name="Haridas S."/>
            <person name="He G."/>
            <person name="LaButti K."/>
            <person name="Lipzen A."/>
            <person name="Mondo S."/>
            <person name="Riley R."/>
            <person name="Salamov A."/>
            <person name="Simmons B.A."/>
            <person name="Magnuson J.K."/>
            <person name="Henrissat B."/>
            <person name="Mortensen U.H."/>
            <person name="Larsen T.O."/>
            <person name="Devries R.P."/>
            <person name="Grigoriev I.V."/>
            <person name="Machida M."/>
            <person name="Baker S.E."/>
            <person name="Andersen M.R."/>
        </authorList>
    </citation>
    <scope>NUCLEOTIDE SEQUENCE [LARGE SCALE GENOMIC DNA]</scope>
    <source>
        <strain evidence="1 2">CBS 151.66</strain>
    </source>
</reference>
<sequence length="83" mass="9532">MVEALVDAFNWRLELGIRRNDTTDMSEQRSSNFVREEAPSWTSKVGALEKTLCFSEGGYDSMTPESNFLKRNIEMPNGYLYTV</sequence>
<gene>
    <name evidence="1" type="ORF">BDV29DRAFT_183170</name>
</gene>
<keyword evidence="2" id="KW-1185">Reference proteome</keyword>
<accession>A0A5N5WNG2</accession>
<organism evidence="1 2">
    <name type="scientific">Aspergillus leporis</name>
    <dbReference type="NCBI Taxonomy" id="41062"/>
    <lineage>
        <taxon>Eukaryota</taxon>
        <taxon>Fungi</taxon>
        <taxon>Dikarya</taxon>
        <taxon>Ascomycota</taxon>
        <taxon>Pezizomycotina</taxon>
        <taxon>Eurotiomycetes</taxon>
        <taxon>Eurotiomycetidae</taxon>
        <taxon>Eurotiales</taxon>
        <taxon>Aspergillaceae</taxon>
        <taxon>Aspergillus</taxon>
        <taxon>Aspergillus subgen. Circumdati</taxon>
    </lineage>
</organism>
<evidence type="ECO:0000313" key="1">
    <source>
        <dbReference type="EMBL" id="KAB8069237.1"/>
    </source>
</evidence>
<name>A0A5N5WNG2_9EURO</name>
<protein>
    <submittedName>
        <fullName evidence="1">Uncharacterized protein</fullName>
    </submittedName>
</protein>
<dbReference type="OrthoDB" id="5422293at2759"/>